<dbReference type="Gene3D" id="1.20.5.4130">
    <property type="match status" value="1"/>
</dbReference>
<reference evidence="12" key="1">
    <citation type="journal article" date="2013" name="Nat. Commun.">
        <title>Whole-genome sequencing of Oryza brachyantha reveals mechanisms underlying Oryza genome evolution.</title>
        <authorList>
            <person name="Chen J."/>
            <person name="Huang Q."/>
            <person name="Gao D."/>
            <person name="Wang J."/>
            <person name="Lang Y."/>
            <person name="Liu T."/>
            <person name="Li B."/>
            <person name="Bai Z."/>
            <person name="Luis Goicoechea J."/>
            <person name="Liang C."/>
            <person name="Chen C."/>
            <person name="Zhang W."/>
            <person name="Sun S."/>
            <person name="Liao Y."/>
            <person name="Zhang X."/>
            <person name="Yang L."/>
            <person name="Song C."/>
            <person name="Wang M."/>
            <person name="Shi J."/>
            <person name="Liu G."/>
            <person name="Liu J."/>
            <person name="Zhou H."/>
            <person name="Zhou W."/>
            <person name="Yu Q."/>
            <person name="An N."/>
            <person name="Chen Y."/>
            <person name="Cai Q."/>
            <person name="Wang B."/>
            <person name="Liu B."/>
            <person name="Min J."/>
            <person name="Huang Y."/>
            <person name="Wu H."/>
            <person name="Li Z."/>
            <person name="Zhang Y."/>
            <person name="Yin Y."/>
            <person name="Song W."/>
            <person name="Jiang J."/>
            <person name="Jackson S.A."/>
            <person name="Wing R.A."/>
            <person name="Wang J."/>
            <person name="Chen M."/>
        </authorList>
    </citation>
    <scope>NUCLEOTIDE SEQUENCE [LARGE SCALE GENOMIC DNA]</scope>
    <source>
        <strain evidence="12">cv. IRGC 101232</strain>
    </source>
</reference>
<accession>J3N9B2</accession>
<evidence type="ECO:0000259" key="11">
    <source>
        <dbReference type="Pfam" id="PF23598"/>
    </source>
</evidence>
<evidence type="ECO:0000256" key="5">
    <source>
        <dbReference type="ARBA" id="ARBA00022821"/>
    </source>
</evidence>
<evidence type="ECO:0000256" key="4">
    <source>
        <dbReference type="ARBA" id="ARBA00022741"/>
    </source>
</evidence>
<keyword evidence="3" id="KW-0677">Repeat</keyword>
<dbReference type="OMA" id="ECIDHEW"/>
<evidence type="ECO:0000259" key="8">
    <source>
        <dbReference type="Pfam" id="PF00931"/>
    </source>
</evidence>
<organism evidence="12">
    <name type="scientific">Oryza brachyantha</name>
    <name type="common">malo sina</name>
    <dbReference type="NCBI Taxonomy" id="4533"/>
    <lineage>
        <taxon>Eukaryota</taxon>
        <taxon>Viridiplantae</taxon>
        <taxon>Streptophyta</taxon>
        <taxon>Embryophyta</taxon>
        <taxon>Tracheophyta</taxon>
        <taxon>Spermatophyta</taxon>
        <taxon>Magnoliopsida</taxon>
        <taxon>Liliopsida</taxon>
        <taxon>Poales</taxon>
        <taxon>Poaceae</taxon>
        <taxon>BOP clade</taxon>
        <taxon>Oryzoideae</taxon>
        <taxon>Oryzeae</taxon>
        <taxon>Oryzinae</taxon>
        <taxon>Oryza</taxon>
    </lineage>
</organism>
<dbReference type="SUPFAM" id="SSF52540">
    <property type="entry name" value="P-loop containing nucleoside triphosphate hydrolases"/>
    <property type="match status" value="1"/>
</dbReference>
<feature type="compositionally biased region" description="Low complexity" evidence="7">
    <location>
        <begin position="958"/>
        <end position="972"/>
    </location>
</feature>
<evidence type="ECO:0000256" key="3">
    <source>
        <dbReference type="ARBA" id="ARBA00022737"/>
    </source>
</evidence>
<evidence type="ECO:0000256" key="1">
    <source>
        <dbReference type="ARBA" id="ARBA00008894"/>
    </source>
</evidence>
<dbReference type="RefSeq" id="XP_015697935.1">
    <property type="nucleotide sequence ID" value="XM_015842449.2"/>
</dbReference>
<dbReference type="Proteomes" id="UP000006038">
    <property type="component" value="Chromosome 11"/>
</dbReference>
<keyword evidence="5" id="KW-0611">Plant defense</keyword>
<dbReference type="RefSeq" id="XP_006663012.1">
    <property type="nucleotide sequence ID" value="XM_006662949.3"/>
</dbReference>
<evidence type="ECO:0000256" key="7">
    <source>
        <dbReference type="SAM" id="MobiDB-lite"/>
    </source>
</evidence>
<reference evidence="12" key="2">
    <citation type="submission" date="2013-04" db="UniProtKB">
        <authorList>
            <consortium name="EnsemblPlants"/>
        </authorList>
    </citation>
    <scope>IDENTIFICATION</scope>
</reference>
<evidence type="ECO:0000256" key="6">
    <source>
        <dbReference type="ARBA" id="ARBA00023054"/>
    </source>
</evidence>
<dbReference type="InterPro" id="IPR044974">
    <property type="entry name" value="Disease_R_plants"/>
</dbReference>
<dbReference type="eggNOG" id="KOG4658">
    <property type="taxonomic scope" value="Eukaryota"/>
</dbReference>
<dbReference type="Pfam" id="PF23598">
    <property type="entry name" value="LRR_14"/>
    <property type="match status" value="1"/>
</dbReference>
<dbReference type="FunFam" id="1.10.10.10:FF:000322">
    <property type="entry name" value="Probable disease resistance protein At1g63360"/>
    <property type="match status" value="1"/>
</dbReference>
<dbReference type="Pfam" id="PF00931">
    <property type="entry name" value="NB-ARC"/>
    <property type="match status" value="1"/>
</dbReference>
<dbReference type="Gene3D" id="1.10.8.430">
    <property type="entry name" value="Helical domain of apoptotic protease-activating factors"/>
    <property type="match status" value="1"/>
</dbReference>
<comment type="similarity">
    <text evidence="1">Belongs to the disease resistance NB-LRR family.</text>
</comment>
<dbReference type="CDD" id="cd14798">
    <property type="entry name" value="RX-CC_like"/>
    <property type="match status" value="1"/>
</dbReference>
<keyword evidence="13" id="KW-1185">Reference proteome</keyword>
<dbReference type="OrthoDB" id="686237at2759"/>
<dbReference type="PANTHER" id="PTHR23155:SF1116">
    <property type="entry name" value="OS12G0273300 PROTEIN"/>
    <property type="match status" value="1"/>
</dbReference>
<dbReference type="RefSeq" id="XP_006663013.1">
    <property type="nucleotide sequence ID" value="XM_006662950.3"/>
</dbReference>
<feature type="region of interest" description="Disordered" evidence="7">
    <location>
        <begin position="930"/>
        <end position="972"/>
    </location>
</feature>
<feature type="domain" description="NB-ARC" evidence="8">
    <location>
        <begin position="169"/>
        <end position="326"/>
    </location>
</feature>
<dbReference type="GeneID" id="102714506"/>
<evidence type="ECO:0000256" key="2">
    <source>
        <dbReference type="ARBA" id="ARBA00022614"/>
    </source>
</evidence>
<dbReference type="GO" id="GO:0002758">
    <property type="term" value="P:innate immune response-activating signaling pathway"/>
    <property type="evidence" value="ECO:0007669"/>
    <property type="project" value="UniProtKB-ARBA"/>
</dbReference>
<name>J3N9B2_ORYBR</name>
<dbReference type="SUPFAM" id="SSF52047">
    <property type="entry name" value="RNI-like"/>
    <property type="match status" value="1"/>
</dbReference>
<evidence type="ECO:0000313" key="12">
    <source>
        <dbReference type="EnsemblPlants" id="OB11G23980.1"/>
    </source>
</evidence>
<gene>
    <name evidence="12" type="primary">LOC102714506</name>
</gene>
<feature type="domain" description="Disease resistance protein winged helix" evidence="10">
    <location>
        <begin position="426"/>
        <end position="497"/>
    </location>
</feature>
<dbReference type="Gene3D" id="1.10.10.10">
    <property type="entry name" value="Winged helix-like DNA-binding domain superfamily/Winged helix DNA-binding domain"/>
    <property type="match status" value="1"/>
</dbReference>
<dbReference type="InterPro" id="IPR002182">
    <property type="entry name" value="NB-ARC"/>
</dbReference>
<dbReference type="InterPro" id="IPR041118">
    <property type="entry name" value="Rx_N"/>
</dbReference>
<keyword evidence="4" id="KW-0547">Nucleotide-binding</keyword>
<sequence>MEFATGAMGTLLPKLGKLLKEEHDLQKSVKDGIKFLKAELEIMQPTLKKVSNVPLDQLDEQVKFWARDIRDLSYDIEDIIDTFMLRVDAHEPTNNQHFMWLISKCRKLSLLRIQHKIGQDIKDVKNKIKELMERQDRYIIDNVAAKLPMTYDPRILALYENVSSLVGIDTAIDDIIKRLFDGDDTSMKLKIISVVGFGGLGKTTLAKAVFNKLKMQFECTGFISVGQKPNINKVLKDILIELKVPYMESSSERHLIDKLREHLEKRRYLIVIDDIWETSTWGIIKCVFVDSNCGSKVITTTRISHVAKQVGDLYQMKPLSYENSKALLYRRIFGPEYEGRADNQMKLAEATEKILKKCGGVPLSVITIASMLVDKSVEDWFEVYDSIGFGTDNQDEVVQNTRKIISFSYYDLPPSLKTCLLYLSTYPEDYWIEKDILIWKWIAEGFVHEEQGKELFDIGERYFAELINRSMIQPTNACYYSNMVDGCYIHDMVLDLIRILATEENFVKILDRLHDEGNSSSQSSTCTVRRIALHMREQDDNNNDLAGRMTQLRSLNATECSAILMPSLVSFQVLRVLELTGCVVTKGSDLKHIGKLIQLRYLGLNYTSVAEVLPSEIGDLVHLQALGVGGVFSPALPATIVRLRKLAYLCVGMRKKIPPGVGNLTSLQYLQLNVECIDHEWPTFASELEKLTELRVLRAIMLGELKESSTISFVESLRRLRKLHHLEISCASMTETSGCLGWDKWDPPRQLRHFCNQNNYLPRLPPWVNSTSLPCLRNLFLYVLALETQHLDALARMPSLVDLNLYSKERFSYTVAGDGLLLFPNLRHFKTDVSLTFLRGASPKLVDVSLGMLVSCADATDCGGLENLPVLNHVMVRLFCEGATSREVEEAEAAWRHVGQVHPNHPTINVYRTEEGLMIKDKYDADDEHKIAGVDEVGRNGDHDEASAADQEFQPDSAAAKQAGEAAAAHQS</sequence>
<dbReference type="GO" id="GO:0009626">
    <property type="term" value="P:plant-type hypersensitive response"/>
    <property type="evidence" value="ECO:0007669"/>
    <property type="project" value="UniProtKB-ARBA"/>
</dbReference>
<dbReference type="AlphaFoldDB" id="J3N9B2"/>
<proteinExistence type="inferred from homology"/>
<protein>
    <submittedName>
        <fullName evidence="12">Uncharacterized protein</fullName>
    </submittedName>
</protein>
<dbReference type="PANTHER" id="PTHR23155">
    <property type="entry name" value="DISEASE RESISTANCE PROTEIN RP"/>
    <property type="match status" value="1"/>
</dbReference>
<dbReference type="InterPro" id="IPR027417">
    <property type="entry name" value="P-loop_NTPase"/>
</dbReference>
<dbReference type="GO" id="GO:0042742">
    <property type="term" value="P:defense response to bacterium"/>
    <property type="evidence" value="ECO:0007669"/>
    <property type="project" value="UniProtKB-ARBA"/>
</dbReference>
<evidence type="ECO:0000259" key="10">
    <source>
        <dbReference type="Pfam" id="PF23559"/>
    </source>
</evidence>
<dbReference type="InterPro" id="IPR038005">
    <property type="entry name" value="RX-like_CC"/>
</dbReference>
<dbReference type="InterPro" id="IPR036388">
    <property type="entry name" value="WH-like_DNA-bd_sf"/>
</dbReference>
<dbReference type="GO" id="GO:0043531">
    <property type="term" value="F:ADP binding"/>
    <property type="evidence" value="ECO:0007669"/>
    <property type="project" value="InterPro"/>
</dbReference>
<feature type="domain" description="Disease resistance N-terminal" evidence="9">
    <location>
        <begin position="7"/>
        <end position="96"/>
    </location>
</feature>
<dbReference type="Pfam" id="PF18052">
    <property type="entry name" value="Rx_N"/>
    <property type="match status" value="1"/>
</dbReference>
<dbReference type="Gramene" id="OB11G23980.1">
    <property type="protein sequence ID" value="OB11G23980.1"/>
    <property type="gene ID" value="OB11G23980"/>
</dbReference>
<feature type="domain" description="Disease resistance R13L4/SHOC-2-like LRR" evidence="11">
    <location>
        <begin position="551"/>
        <end position="908"/>
    </location>
</feature>
<keyword evidence="2" id="KW-0433">Leucine-rich repeat</keyword>
<feature type="compositionally biased region" description="Basic and acidic residues" evidence="7">
    <location>
        <begin position="930"/>
        <end position="946"/>
    </location>
</feature>
<dbReference type="Gene3D" id="3.40.50.300">
    <property type="entry name" value="P-loop containing nucleotide triphosphate hydrolases"/>
    <property type="match status" value="1"/>
</dbReference>
<dbReference type="FunFam" id="3.40.50.300:FF:001091">
    <property type="entry name" value="Probable disease resistance protein At1g61300"/>
    <property type="match status" value="1"/>
</dbReference>
<keyword evidence="6" id="KW-0175">Coiled coil</keyword>
<dbReference type="InterPro" id="IPR032675">
    <property type="entry name" value="LRR_dom_sf"/>
</dbReference>
<dbReference type="HOGENOM" id="CLU_000837_25_0_1"/>
<dbReference type="KEGG" id="obr:102714506"/>
<dbReference type="Pfam" id="PF23559">
    <property type="entry name" value="WHD_DRP"/>
    <property type="match status" value="1"/>
</dbReference>
<dbReference type="EnsemblPlants" id="OB11G23980.1">
    <property type="protein sequence ID" value="OB11G23980.1"/>
    <property type="gene ID" value="OB11G23980"/>
</dbReference>
<dbReference type="InterPro" id="IPR042197">
    <property type="entry name" value="Apaf_helical"/>
</dbReference>
<dbReference type="InterPro" id="IPR058922">
    <property type="entry name" value="WHD_DRP"/>
</dbReference>
<evidence type="ECO:0000259" key="9">
    <source>
        <dbReference type="Pfam" id="PF18052"/>
    </source>
</evidence>
<dbReference type="InterPro" id="IPR055414">
    <property type="entry name" value="LRR_R13L4/SHOC2-like"/>
</dbReference>
<dbReference type="Gene3D" id="3.80.10.10">
    <property type="entry name" value="Ribonuclease Inhibitor"/>
    <property type="match status" value="1"/>
</dbReference>
<evidence type="ECO:0000313" key="13">
    <source>
        <dbReference type="Proteomes" id="UP000006038"/>
    </source>
</evidence>
<dbReference type="PRINTS" id="PR00364">
    <property type="entry name" value="DISEASERSIST"/>
</dbReference>